<organism evidence="2">
    <name type="scientific">Absidia glauca</name>
    <name type="common">Pin mould</name>
    <dbReference type="NCBI Taxonomy" id="4829"/>
    <lineage>
        <taxon>Eukaryota</taxon>
        <taxon>Fungi</taxon>
        <taxon>Fungi incertae sedis</taxon>
        <taxon>Mucoromycota</taxon>
        <taxon>Mucoromycotina</taxon>
        <taxon>Mucoromycetes</taxon>
        <taxon>Mucorales</taxon>
        <taxon>Cunninghamellaceae</taxon>
        <taxon>Absidia</taxon>
    </lineage>
</organism>
<evidence type="ECO:0000256" key="1">
    <source>
        <dbReference type="SAM" id="MobiDB-lite"/>
    </source>
</evidence>
<accession>A0A170AMZ4</accession>
<protein>
    <submittedName>
        <fullName evidence="2">Uncharacterized protein</fullName>
    </submittedName>
</protein>
<name>A0A170AMZ4_ABSGL</name>
<dbReference type="GO" id="GO:0003677">
    <property type="term" value="F:DNA binding"/>
    <property type="evidence" value="ECO:0007669"/>
    <property type="project" value="InterPro"/>
</dbReference>
<gene>
    <name evidence="2" type="primary">ABSGL_13497.1 scaffold 14165</name>
</gene>
<keyword evidence="3" id="KW-1185">Reference proteome</keyword>
<dbReference type="InterPro" id="IPR038279">
    <property type="entry name" value="Ndc10_dom2_sf"/>
</dbReference>
<dbReference type="InParanoid" id="A0A170AMZ4"/>
<dbReference type="EMBL" id="LT554853">
    <property type="protein sequence ID" value="SAM07840.1"/>
    <property type="molecule type" value="Genomic_DNA"/>
</dbReference>
<proteinExistence type="predicted"/>
<dbReference type="AlphaFoldDB" id="A0A170AMZ4"/>
<sequence length="135" mass="15375">MKIKPPRQAQEWSYFSHQESIDKALSSPGIRSNKNTHINCGSSAQLGPGDPIQPTVAENAFVQVIMMFNKTFIQDSVLMVELHPRYPIWQHSIFSDPAWLSSKMDMLQIEAQEHDPANTLLQQCVPMHSRFQTPI</sequence>
<evidence type="ECO:0000313" key="3">
    <source>
        <dbReference type="Proteomes" id="UP000078561"/>
    </source>
</evidence>
<evidence type="ECO:0000313" key="2">
    <source>
        <dbReference type="EMBL" id="SAM07840.1"/>
    </source>
</evidence>
<dbReference type="Proteomes" id="UP000078561">
    <property type="component" value="Unassembled WGS sequence"/>
</dbReference>
<feature type="compositionally biased region" description="Polar residues" evidence="1">
    <location>
        <begin position="32"/>
        <end position="45"/>
    </location>
</feature>
<reference evidence="2" key="1">
    <citation type="submission" date="2016-04" db="EMBL/GenBank/DDBJ databases">
        <authorList>
            <person name="Evans L.H."/>
            <person name="Alamgir A."/>
            <person name="Owens N."/>
            <person name="Weber N.D."/>
            <person name="Virtaneva K."/>
            <person name="Barbian K."/>
            <person name="Babar A."/>
            <person name="Rosenke K."/>
        </authorList>
    </citation>
    <scope>NUCLEOTIDE SEQUENCE [LARGE SCALE GENOMIC DNA]</scope>
    <source>
        <strain evidence="2">CBS 101.48</strain>
    </source>
</reference>
<dbReference type="OrthoDB" id="5093479at2759"/>
<dbReference type="Gene3D" id="1.10.443.20">
    <property type="entry name" value="Centromere DNA-binding protein complex CBF3 subunit, domain 2"/>
    <property type="match status" value="1"/>
</dbReference>
<feature type="region of interest" description="Disordered" evidence="1">
    <location>
        <begin position="32"/>
        <end position="51"/>
    </location>
</feature>